<comment type="caution">
    <text evidence="2">The sequence shown here is derived from an EMBL/GenBank/DDBJ whole genome shotgun (WGS) entry which is preliminary data.</text>
</comment>
<evidence type="ECO:0000313" key="3">
    <source>
        <dbReference type="Proteomes" id="UP001151760"/>
    </source>
</evidence>
<organism evidence="2 3">
    <name type="scientific">Tanacetum coccineum</name>
    <dbReference type="NCBI Taxonomy" id="301880"/>
    <lineage>
        <taxon>Eukaryota</taxon>
        <taxon>Viridiplantae</taxon>
        <taxon>Streptophyta</taxon>
        <taxon>Embryophyta</taxon>
        <taxon>Tracheophyta</taxon>
        <taxon>Spermatophyta</taxon>
        <taxon>Magnoliopsida</taxon>
        <taxon>eudicotyledons</taxon>
        <taxon>Gunneridae</taxon>
        <taxon>Pentapetalae</taxon>
        <taxon>asterids</taxon>
        <taxon>campanulids</taxon>
        <taxon>Asterales</taxon>
        <taxon>Asteraceae</taxon>
        <taxon>Asteroideae</taxon>
        <taxon>Anthemideae</taxon>
        <taxon>Anthemidinae</taxon>
        <taxon>Tanacetum</taxon>
    </lineage>
</organism>
<gene>
    <name evidence="2" type="ORF">Tco_1125639</name>
</gene>
<feature type="compositionally biased region" description="Basic and acidic residues" evidence="1">
    <location>
        <begin position="23"/>
        <end position="38"/>
    </location>
</feature>
<feature type="region of interest" description="Disordered" evidence="1">
    <location>
        <begin position="23"/>
        <end position="42"/>
    </location>
</feature>
<reference evidence="2" key="2">
    <citation type="submission" date="2022-01" db="EMBL/GenBank/DDBJ databases">
        <authorList>
            <person name="Yamashiro T."/>
            <person name="Shiraishi A."/>
            <person name="Satake H."/>
            <person name="Nakayama K."/>
        </authorList>
    </citation>
    <scope>NUCLEOTIDE SEQUENCE</scope>
</reference>
<keyword evidence="3" id="KW-1185">Reference proteome</keyword>
<sequence length="257" mass="30302">MDIFTKGALWDYWKLGSEEIKPTSEETSDLKETNHDDGQEINPDLLTKDIEEFKTYDEYKNDWIYEWNENMPWSGLPVARKKMDIVMDLPGVYIVGNTLCYQDLECYDIADHDQEEREYKNGHEDKERFELFDDHELSVCNIRIFEMIKYSFTGNEEYVAVKEDEYDELMNTSKEAFHANREIFHMMDKGWMDLAESKEIDKVGEVAIIWNPMCDCSHAGIQTHLQYTILAHKLNMENLPSKISGEFLILILFNSPF</sequence>
<accession>A0ABQ5JDR1</accession>
<name>A0ABQ5JDR1_9ASTR</name>
<reference evidence="2" key="1">
    <citation type="journal article" date="2022" name="Int. J. Mol. Sci.">
        <title>Draft Genome of Tanacetum Coccineum: Genomic Comparison of Closely Related Tanacetum-Family Plants.</title>
        <authorList>
            <person name="Yamashiro T."/>
            <person name="Shiraishi A."/>
            <person name="Nakayama K."/>
            <person name="Satake H."/>
        </authorList>
    </citation>
    <scope>NUCLEOTIDE SEQUENCE</scope>
</reference>
<proteinExistence type="predicted"/>
<protein>
    <submittedName>
        <fullName evidence="2">Uncharacterized protein</fullName>
    </submittedName>
</protein>
<evidence type="ECO:0000313" key="2">
    <source>
        <dbReference type="EMBL" id="GJU09209.1"/>
    </source>
</evidence>
<evidence type="ECO:0000256" key="1">
    <source>
        <dbReference type="SAM" id="MobiDB-lite"/>
    </source>
</evidence>
<dbReference type="EMBL" id="BQNB010021706">
    <property type="protein sequence ID" value="GJU09209.1"/>
    <property type="molecule type" value="Genomic_DNA"/>
</dbReference>
<dbReference type="Proteomes" id="UP001151760">
    <property type="component" value="Unassembled WGS sequence"/>
</dbReference>